<organism evidence="2 3">
    <name type="scientific">Algoriphagus marincola</name>
    <dbReference type="NCBI Taxonomy" id="264027"/>
    <lineage>
        <taxon>Bacteria</taxon>
        <taxon>Pseudomonadati</taxon>
        <taxon>Bacteroidota</taxon>
        <taxon>Cytophagia</taxon>
        <taxon>Cytophagales</taxon>
        <taxon>Cyclobacteriaceae</taxon>
        <taxon>Algoriphagus</taxon>
    </lineage>
</organism>
<dbReference type="Proteomes" id="UP000766609">
    <property type="component" value="Unassembled WGS sequence"/>
</dbReference>
<accession>A0ABS7N4X3</accession>
<feature type="signal peptide" evidence="1">
    <location>
        <begin position="1"/>
        <end position="24"/>
    </location>
</feature>
<proteinExistence type="predicted"/>
<comment type="caution">
    <text evidence="2">The sequence shown here is derived from an EMBL/GenBank/DDBJ whole genome shotgun (WGS) entry which is preliminary data.</text>
</comment>
<evidence type="ECO:0000313" key="3">
    <source>
        <dbReference type="Proteomes" id="UP000766609"/>
    </source>
</evidence>
<reference evidence="2 3" key="1">
    <citation type="submission" date="2021-06" db="EMBL/GenBank/DDBJ databases">
        <title>44 bacteria genomes isolated from Dapeng, Shenzhen.</title>
        <authorList>
            <person name="Zheng W."/>
            <person name="Yu S."/>
            <person name="Huang Y."/>
        </authorList>
    </citation>
    <scope>NUCLEOTIDE SEQUENCE [LARGE SCALE GENOMIC DNA]</scope>
    <source>
        <strain evidence="2 3">DP5N14-6</strain>
    </source>
</reference>
<dbReference type="EMBL" id="JAHVHP010000002">
    <property type="protein sequence ID" value="MBY5951384.1"/>
    <property type="molecule type" value="Genomic_DNA"/>
</dbReference>
<evidence type="ECO:0000313" key="2">
    <source>
        <dbReference type="EMBL" id="MBY5951384.1"/>
    </source>
</evidence>
<name>A0ABS7N4X3_9BACT</name>
<protein>
    <recommendedName>
        <fullName evidence="4">Phosphate-selective porin O and P</fullName>
    </recommendedName>
</protein>
<dbReference type="RefSeq" id="WP_026946820.1">
    <property type="nucleotide sequence ID" value="NZ_JAHVHP010000002.1"/>
</dbReference>
<feature type="chain" id="PRO_5047134185" description="Phosphate-selective porin O and P" evidence="1">
    <location>
        <begin position="25"/>
        <end position="425"/>
    </location>
</feature>
<gene>
    <name evidence="2" type="ORF">KUV23_10395</name>
</gene>
<sequence>MKKLIYGLSAGFIALTAVTTATFAQESESDKLQYFRANDKRGINVFETPKETNSTFEKVKVFVGGDFALQFQSINHSNSLNNLVDLGSNVNLPTANLNINTQLADGVRLHLRTYLSSKHHNEAWVKGGHMQIDKLDFIKPGFLEGLMSVTTLTFGLDEFNYGDAHFRRSDNARVIFNPFIGNYIMDAFSTEAFGEVTVQKNGFIGVIGLTNGKLNQSVVVNDNSDNKVSFYGKLGFDKQFNEDVRFRLTGSWYLNNGTTTGTWLYGGDRAGSRYYKIMEELNAERVNDFEGRFNPRFRQMSAIQFNPFLKVKGFEFFGIYEIVSNSEEQGNGQFTQLAGEALYRFGGMEQFYFGARLNSVNGNMSEGAIDTKITRTNIGGGWFMTNNVLIKLEYVNQQYKEGFAADSKYNGGEFKGVNLEAAISF</sequence>
<evidence type="ECO:0008006" key="4">
    <source>
        <dbReference type="Google" id="ProtNLM"/>
    </source>
</evidence>
<keyword evidence="1" id="KW-0732">Signal</keyword>
<keyword evidence="3" id="KW-1185">Reference proteome</keyword>
<evidence type="ECO:0000256" key="1">
    <source>
        <dbReference type="SAM" id="SignalP"/>
    </source>
</evidence>